<dbReference type="AlphaFoldDB" id="A0AA85BQV9"/>
<protein>
    <submittedName>
        <fullName evidence="2">Uncharacterized protein</fullName>
    </submittedName>
</protein>
<dbReference type="Proteomes" id="UP000050791">
    <property type="component" value="Unassembled WGS sequence"/>
</dbReference>
<organism evidence="1 2">
    <name type="scientific">Schistosoma mattheei</name>
    <dbReference type="NCBI Taxonomy" id="31246"/>
    <lineage>
        <taxon>Eukaryota</taxon>
        <taxon>Metazoa</taxon>
        <taxon>Spiralia</taxon>
        <taxon>Lophotrochozoa</taxon>
        <taxon>Platyhelminthes</taxon>
        <taxon>Trematoda</taxon>
        <taxon>Digenea</taxon>
        <taxon>Strigeidida</taxon>
        <taxon>Schistosomatoidea</taxon>
        <taxon>Schistosomatidae</taxon>
        <taxon>Schistosoma</taxon>
    </lineage>
</organism>
<dbReference type="WBParaSite" id="SMTH1_73770.1">
    <property type="protein sequence ID" value="SMTH1_73770.1"/>
    <property type="gene ID" value="SMTH1_73770"/>
</dbReference>
<proteinExistence type="predicted"/>
<reference evidence="2" key="1">
    <citation type="submission" date="2023-11" db="UniProtKB">
        <authorList>
            <consortium name="WormBaseParasite"/>
        </authorList>
    </citation>
    <scope>IDENTIFICATION</scope>
</reference>
<name>A0AA85BQV9_9TREM</name>
<sequence length="110" mass="12306">MSSVSQGKNEKMLTSHESALTPTLKWRKNQFTCNNSNTTTTATNILTPRNDISYAPFLSYPHQSDLMTQSTTSPQYMLPNDCIIKSINDNSNDLKEINSIPLSHIKNGID</sequence>
<evidence type="ECO:0000313" key="1">
    <source>
        <dbReference type="Proteomes" id="UP000050791"/>
    </source>
</evidence>
<accession>A0AA85BQV9</accession>
<evidence type="ECO:0000313" key="2">
    <source>
        <dbReference type="WBParaSite" id="SMTH1_73770.1"/>
    </source>
</evidence>